<dbReference type="GO" id="GO:0032506">
    <property type="term" value="P:cytokinetic process"/>
    <property type="evidence" value="ECO:0007669"/>
    <property type="project" value="UniProtKB-ARBA"/>
</dbReference>
<feature type="region of interest" description="Disordered" evidence="16">
    <location>
        <begin position="41"/>
        <end position="77"/>
    </location>
</feature>
<feature type="binding site" evidence="11">
    <location>
        <begin position="233"/>
        <end position="234"/>
    </location>
    <ligand>
        <name>ATP</name>
        <dbReference type="ChEBI" id="CHEBI:30616"/>
    </ligand>
</feature>
<feature type="binding site" evidence="11">
    <location>
        <position position="247"/>
    </location>
    <ligand>
        <name>ATP</name>
        <dbReference type="ChEBI" id="CHEBI:30616"/>
    </ligand>
</feature>
<evidence type="ECO:0000256" key="8">
    <source>
        <dbReference type="ARBA" id="ARBA00047899"/>
    </source>
</evidence>
<feature type="binding site" evidence="13">
    <location>
        <position position="136"/>
    </location>
    <ligand>
        <name>ATP</name>
        <dbReference type="ChEBI" id="CHEBI:30616"/>
    </ligand>
</feature>
<evidence type="ECO:0000256" key="16">
    <source>
        <dbReference type="SAM" id="MobiDB-lite"/>
    </source>
</evidence>
<keyword evidence="5 15" id="KW-0418">Kinase</keyword>
<dbReference type="AlphaFoldDB" id="A0A085NMY2"/>
<name>A0A085NMY2_9BILA</name>
<accession>A0A085NMY2</accession>
<feature type="active site" description="Proton acceptor" evidence="10">
    <location>
        <position position="229"/>
    </location>
</feature>
<evidence type="ECO:0000256" key="12">
    <source>
        <dbReference type="PIRSR" id="PIRSR630616-3"/>
    </source>
</evidence>
<protein>
    <recommendedName>
        <fullName evidence="15">Aurora kinase</fullName>
        <ecNumber evidence="15">2.7.11.1</ecNumber>
    </recommendedName>
</protein>
<comment type="similarity">
    <text evidence="15">Belongs to the protein kinase superfamily. Ser/Thr protein kinase family. Aurora subfamily.</text>
</comment>
<comment type="catalytic activity">
    <reaction evidence="9 15">
        <text>L-seryl-[protein] + ATP = O-phospho-L-seryl-[protein] + ADP + H(+)</text>
        <dbReference type="Rhea" id="RHEA:17989"/>
        <dbReference type="Rhea" id="RHEA-COMP:9863"/>
        <dbReference type="Rhea" id="RHEA-COMP:11604"/>
        <dbReference type="ChEBI" id="CHEBI:15378"/>
        <dbReference type="ChEBI" id="CHEBI:29999"/>
        <dbReference type="ChEBI" id="CHEBI:30616"/>
        <dbReference type="ChEBI" id="CHEBI:83421"/>
        <dbReference type="ChEBI" id="CHEBI:456216"/>
        <dbReference type="EC" id="2.7.11.1"/>
    </reaction>
</comment>
<dbReference type="EC" id="2.7.11.1" evidence="15"/>
<dbReference type="PROSITE" id="PS00108">
    <property type="entry name" value="PROTEIN_KINASE_ST"/>
    <property type="match status" value="1"/>
</dbReference>
<evidence type="ECO:0000256" key="9">
    <source>
        <dbReference type="ARBA" id="ARBA00048679"/>
    </source>
</evidence>
<proteinExistence type="inferred from homology"/>
<reference evidence="18" key="1">
    <citation type="journal article" date="2014" name="Nat. Genet.">
        <title>Genome and transcriptome of the porcine whipworm Trichuris suis.</title>
        <authorList>
            <person name="Jex A.R."/>
            <person name="Nejsum P."/>
            <person name="Schwarz E.M."/>
            <person name="Hu L."/>
            <person name="Young N.D."/>
            <person name="Hall R.S."/>
            <person name="Korhonen P.K."/>
            <person name="Liao S."/>
            <person name="Thamsborg S."/>
            <person name="Xia J."/>
            <person name="Xu P."/>
            <person name="Wang S."/>
            <person name="Scheerlinck J.P."/>
            <person name="Hofmann A."/>
            <person name="Sternberg P.W."/>
            <person name="Wang J."/>
            <person name="Gasser R.B."/>
        </authorList>
    </citation>
    <scope>NUCLEOTIDE SEQUENCE [LARGE SCALE GENOMIC DNA]</scope>
    <source>
        <strain evidence="18">DCEP-RM93F</strain>
    </source>
</reference>
<dbReference type="GO" id="GO:0005524">
    <property type="term" value="F:ATP binding"/>
    <property type="evidence" value="ECO:0007669"/>
    <property type="project" value="UniProtKB-UniRule"/>
</dbReference>
<keyword evidence="6 11" id="KW-0067">ATP-binding</keyword>
<evidence type="ECO:0000256" key="5">
    <source>
        <dbReference type="ARBA" id="ARBA00022777"/>
    </source>
</evidence>
<evidence type="ECO:0000256" key="4">
    <source>
        <dbReference type="ARBA" id="ARBA00022741"/>
    </source>
</evidence>
<evidence type="ECO:0000256" key="2">
    <source>
        <dbReference type="ARBA" id="ARBA00022527"/>
    </source>
</evidence>
<keyword evidence="4 11" id="KW-0547">Nucleotide-binding</keyword>
<evidence type="ECO:0000256" key="10">
    <source>
        <dbReference type="PIRSR" id="PIRSR630616-1"/>
    </source>
</evidence>
<evidence type="ECO:0000256" key="14">
    <source>
        <dbReference type="RuleBase" id="RU000304"/>
    </source>
</evidence>
<gene>
    <name evidence="18" type="ORF">M514_01219</name>
</gene>
<dbReference type="PROSITE" id="PS00107">
    <property type="entry name" value="PROTEIN_KINASE_ATP"/>
    <property type="match status" value="1"/>
</dbReference>
<dbReference type="InterPro" id="IPR017441">
    <property type="entry name" value="Protein_kinase_ATP_BS"/>
</dbReference>
<dbReference type="PANTHER" id="PTHR24350">
    <property type="entry name" value="SERINE/THREONINE-PROTEIN KINASE IAL-RELATED"/>
    <property type="match status" value="1"/>
</dbReference>
<dbReference type="Gene3D" id="1.10.510.10">
    <property type="entry name" value="Transferase(Phosphotransferase) domain 1"/>
    <property type="match status" value="1"/>
</dbReference>
<evidence type="ECO:0000256" key="15">
    <source>
        <dbReference type="RuleBase" id="RU367134"/>
    </source>
</evidence>
<feature type="region of interest" description="Disordered" evidence="16">
    <location>
        <begin position="1"/>
        <end position="28"/>
    </location>
</feature>
<evidence type="ECO:0000256" key="1">
    <source>
        <dbReference type="ARBA" id="ARBA00004214"/>
    </source>
</evidence>
<keyword evidence="7" id="KW-0469">Meiosis</keyword>
<dbReference type="GO" id="GO:0006950">
    <property type="term" value="P:response to stress"/>
    <property type="evidence" value="ECO:0007669"/>
    <property type="project" value="UniProtKB-ARBA"/>
</dbReference>
<dbReference type="PIRSF" id="PIRSF000654">
    <property type="entry name" value="Integrin-linked_kinase"/>
    <property type="match status" value="1"/>
</dbReference>
<feature type="domain" description="Protein kinase" evidence="17">
    <location>
        <begin position="98"/>
        <end position="356"/>
    </location>
</feature>
<dbReference type="GO" id="GO:0004674">
    <property type="term" value="F:protein serine/threonine kinase activity"/>
    <property type="evidence" value="ECO:0007669"/>
    <property type="project" value="UniProtKB-KW"/>
</dbReference>
<evidence type="ECO:0000256" key="11">
    <source>
        <dbReference type="PIRSR" id="PIRSR630616-2"/>
    </source>
</evidence>
<dbReference type="GO" id="GO:0000070">
    <property type="term" value="P:mitotic sister chromatid segregation"/>
    <property type="evidence" value="ECO:0007669"/>
    <property type="project" value="UniProtKB-ARBA"/>
</dbReference>
<dbReference type="Proteomes" id="UP000030758">
    <property type="component" value="Unassembled WGS sequence"/>
</dbReference>
<dbReference type="EMBL" id="KL367485">
    <property type="protein sequence ID" value="KFD70828.1"/>
    <property type="molecule type" value="Genomic_DNA"/>
</dbReference>
<sequence>MAENLQNMVKGGNCKAQLKNKQNNENKKVVRADLRSQLKASMPLAEGNANINKTTKAVSKDNDAVADPPKVPAGEMVPSKPAAMAAEVKRHMWTLDDFDLGRQLGRGRFGRVFLAREKERQFIVALKVLFKSTVMKAKMENQVRREIEIQAHLKHPNILRLYGYFHDDARVYLVLEYAAKGELYSMLTQAGKFTEDLTANVQSNSILFYMAQVVDAVNYLHTKKVIHRDLKLENILLSKDGKIKISDFGWAVHAPSSRRETLCGTVDYLPPEMVGGMQHDARVDIWSLGVLMYEMLTGKPPFYCSDQRETCTRILKCTFKIPDEVSDEAKDLISKLLRLNPDERPSLEEVTKHPFILRHAPKY</sequence>
<dbReference type="InterPro" id="IPR011009">
    <property type="entry name" value="Kinase-like_dom_sf"/>
</dbReference>
<dbReference type="FunFam" id="3.30.200.20:FF:000042">
    <property type="entry name" value="Aurora kinase A"/>
    <property type="match status" value="1"/>
</dbReference>
<dbReference type="FunFam" id="1.10.510.10:FF:000235">
    <property type="entry name" value="Serine/threonine-protein kinase ark1"/>
    <property type="match status" value="1"/>
</dbReference>
<dbReference type="InterPro" id="IPR030616">
    <property type="entry name" value="Aur-like"/>
</dbReference>
<evidence type="ECO:0000256" key="13">
    <source>
        <dbReference type="PROSITE-ProRule" id="PRU10141"/>
    </source>
</evidence>
<dbReference type="InterPro" id="IPR001245">
    <property type="entry name" value="Ser-Thr/Tyr_kinase_cat_dom"/>
</dbReference>
<comment type="subcellular location">
    <subcellularLocation>
        <location evidence="1">Midbody</location>
    </subcellularLocation>
</comment>
<dbReference type="PROSITE" id="PS50011">
    <property type="entry name" value="PROTEIN_KINASE_DOM"/>
    <property type="match status" value="1"/>
</dbReference>
<dbReference type="PRINTS" id="PR00109">
    <property type="entry name" value="TYRKINASE"/>
</dbReference>
<dbReference type="CDD" id="cd14007">
    <property type="entry name" value="STKc_Aurora"/>
    <property type="match status" value="1"/>
</dbReference>
<comment type="catalytic activity">
    <reaction evidence="8 15">
        <text>L-threonyl-[protein] + ATP = O-phospho-L-threonyl-[protein] + ADP + H(+)</text>
        <dbReference type="Rhea" id="RHEA:46608"/>
        <dbReference type="Rhea" id="RHEA-COMP:11060"/>
        <dbReference type="Rhea" id="RHEA-COMP:11605"/>
        <dbReference type="ChEBI" id="CHEBI:15378"/>
        <dbReference type="ChEBI" id="CHEBI:30013"/>
        <dbReference type="ChEBI" id="CHEBI:30616"/>
        <dbReference type="ChEBI" id="CHEBI:61977"/>
        <dbReference type="ChEBI" id="CHEBI:456216"/>
        <dbReference type="EC" id="2.7.11.1"/>
    </reaction>
</comment>
<evidence type="ECO:0000259" key="17">
    <source>
        <dbReference type="PROSITE" id="PS50011"/>
    </source>
</evidence>
<dbReference type="InterPro" id="IPR008271">
    <property type="entry name" value="Ser/Thr_kinase_AS"/>
</dbReference>
<evidence type="ECO:0000256" key="3">
    <source>
        <dbReference type="ARBA" id="ARBA00022679"/>
    </source>
</evidence>
<dbReference type="Gene3D" id="3.30.200.20">
    <property type="entry name" value="Phosphorylase Kinase, domain 1"/>
    <property type="match status" value="1"/>
</dbReference>
<dbReference type="SMART" id="SM00220">
    <property type="entry name" value="S_TKc"/>
    <property type="match status" value="1"/>
</dbReference>
<dbReference type="SUPFAM" id="SSF56112">
    <property type="entry name" value="Protein kinase-like (PK-like)"/>
    <property type="match status" value="1"/>
</dbReference>
<keyword evidence="2 14" id="KW-0723">Serine/threonine-protein kinase</keyword>
<feature type="binding site" evidence="11">
    <location>
        <begin position="176"/>
        <end position="178"/>
    </location>
    <ligand>
        <name>ATP</name>
        <dbReference type="ChEBI" id="CHEBI:30616"/>
    </ligand>
</feature>
<dbReference type="GO" id="GO:0006325">
    <property type="term" value="P:chromatin organization"/>
    <property type="evidence" value="ECO:0007669"/>
    <property type="project" value="UniProtKB-ARBA"/>
</dbReference>
<dbReference type="InterPro" id="IPR000719">
    <property type="entry name" value="Prot_kinase_dom"/>
</dbReference>
<evidence type="ECO:0000256" key="6">
    <source>
        <dbReference type="ARBA" id="ARBA00022840"/>
    </source>
</evidence>
<feature type="binding site" evidence="11">
    <location>
        <position position="127"/>
    </location>
    <ligand>
        <name>ATP</name>
        <dbReference type="ChEBI" id="CHEBI:30616"/>
    </ligand>
</feature>
<dbReference type="GO" id="GO:0051321">
    <property type="term" value="P:meiotic cell cycle"/>
    <property type="evidence" value="ECO:0007669"/>
    <property type="project" value="UniProtKB-KW"/>
</dbReference>
<evidence type="ECO:0000256" key="7">
    <source>
        <dbReference type="ARBA" id="ARBA00023254"/>
    </source>
</evidence>
<feature type="cross-link" description="Glycyl lysine isopeptide (Lys-Gly) (interchain with G-Cter in SUMO2)" evidence="12">
    <location>
        <position position="231"/>
    </location>
</feature>
<keyword evidence="3 15" id="KW-0808">Transferase</keyword>
<feature type="binding site" evidence="11">
    <location>
        <position position="108"/>
    </location>
    <ligand>
        <name>ATP</name>
        <dbReference type="ChEBI" id="CHEBI:30616"/>
    </ligand>
</feature>
<evidence type="ECO:0000313" key="18">
    <source>
        <dbReference type="EMBL" id="KFD70828.1"/>
    </source>
</evidence>
<dbReference type="Pfam" id="PF00069">
    <property type="entry name" value="Pkinase"/>
    <property type="match status" value="1"/>
</dbReference>
<organism evidence="18">
    <name type="scientific">Trichuris suis</name>
    <name type="common">pig whipworm</name>
    <dbReference type="NCBI Taxonomy" id="68888"/>
    <lineage>
        <taxon>Eukaryota</taxon>
        <taxon>Metazoa</taxon>
        <taxon>Ecdysozoa</taxon>
        <taxon>Nematoda</taxon>
        <taxon>Enoplea</taxon>
        <taxon>Dorylaimia</taxon>
        <taxon>Trichinellida</taxon>
        <taxon>Trichuridae</taxon>
        <taxon>Trichuris</taxon>
    </lineage>
</organism>
<dbReference type="GO" id="GO:0030496">
    <property type="term" value="C:midbody"/>
    <property type="evidence" value="ECO:0007669"/>
    <property type="project" value="UniProtKB-SubCell"/>
</dbReference>
<dbReference type="GO" id="GO:0030261">
    <property type="term" value="P:chromosome condensation"/>
    <property type="evidence" value="ECO:0007669"/>
    <property type="project" value="UniProtKB-ARBA"/>
</dbReference>